<protein>
    <recommendedName>
        <fullName evidence="5">BHLH domain-containing protein</fullName>
    </recommendedName>
</protein>
<dbReference type="PANTHER" id="PTHR46665">
    <property type="entry name" value="TRANSCRIPTION FACTOR BHLH041-RELATED-RELATED"/>
    <property type="match status" value="1"/>
</dbReference>
<dbReference type="SMART" id="SM00353">
    <property type="entry name" value="HLH"/>
    <property type="match status" value="1"/>
</dbReference>
<dbReference type="EMBL" id="CAJGYO010000005">
    <property type="protein sequence ID" value="CAD6233218.1"/>
    <property type="molecule type" value="Genomic_DNA"/>
</dbReference>
<dbReference type="Pfam" id="PF00010">
    <property type="entry name" value="HLH"/>
    <property type="match status" value="1"/>
</dbReference>
<gene>
    <name evidence="6" type="ORF">NCGR_LOCUS22685</name>
</gene>
<dbReference type="Gene3D" id="4.10.280.10">
    <property type="entry name" value="Helix-loop-helix DNA-binding domain"/>
    <property type="match status" value="1"/>
</dbReference>
<dbReference type="AlphaFoldDB" id="A0A811P195"/>
<dbReference type="GO" id="GO:0046983">
    <property type="term" value="F:protein dimerization activity"/>
    <property type="evidence" value="ECO:0007669"/>
    <property type="project" value="InterPro"/>
</dbReference>
<dbReference type="CDD" id="cd14688">
    <property type="entry name" value="bZIP_YAP"/>
    <property type="match status" value="1"/>
</dbReference>
<dbReference type="SUPFAM" id="SSF47459">
    <property type="entry name" value="HLH, helix-loop-helix DNA-binding domain"/>
    <property type="match status" value="1"/>
</dbReference>
<dbReference type="PROSITE" id="PS50888">
    <property type="entry name" value="BHLH"/>
    <property type="match status" value="1"/>
</dbReference>
<keyword evidence="3" id="KW-0804">Transcription</keyword>
<dbReference type="Proteomes" id="UP000604825">
    <property type="component" value="Unassembled WGS sequence"/>
</dbReference>
<comment type="caution">
    <text evidence="6">The sequence shown here is derived from an EMBL/GenBank/DDBJ whole genome shotgun (WGS) entry which is preliminary data.</text>
</comment>
<dbReference type="InterPro" id="IPR036638">
    <property type="entry name" value="HLH_DNA-bd_sf"/>
</dbReference>
<dbReference type="InterPro" id="IPR055477">
    <property type="entry name" value="DUF7049"/>
</dbReference>
<dbReference type="Pfam" id="PF23132">
    <property type="entry name" value="DUF7049"/>
    <property type="match status" value="1"/>
</dbReference>
<name>A0A811P195_9POAL</name>
<proteinExistence type="inferred from homology"/>
<dbReference type="InterPro" id="IPR011598">
    <property type="entry name" value="bHLH_dom"/>
</dbReference>
<evidence type="ECO:0000256" key="2">
    <source>
        <dbReference type="ARBA" id="ARBA00023015"/>
    </source>
</evidence>
<dbReference type="InterPro" id="IPR045239">
    <property type="entry name" value="bHLH95_bHLH"/>
</dbReference>
<evidence type="ECO:0000313" key="7">
    <source>
        <dbReference type="Proteomes" id="UP000604825"/>
    </source>
</evidence>
<evidence type="ECO:0000313" key="6">
    <source>
        <dbReference type="EMBL" id="CAD6233218.1"/>
    </source>
</evidence>
<organism evidence="6 7">
    <name type="scientific">Miscanthus lutarioriparius</name>
    <dbReference type="NCBI Taxonomy" id="422564"/>
    <lineage>
        <taxon>Eukaryota</taxon>
        <taxon>Viridiplantae</taxon>
        <taxon>Streptophyta</taxon>
        <taxon>Embryophyta</taxon>
        <taxon>Tracheophyta</taxon>
        <taxon>Spermatophyta</taxon>
        <taxon>Magnoliopsida</taxon>
        <taxon>Liliopsida</taxon>
        <taxon>Poales</taxon>
        <taxon>Poaceae</taxon>
        <taxon>PACMAD clade</taxon>
        <taxon>Panicoideae</taxon>
        <taxon>Andropogonodae</taxon>
        <taxon>Andropogoneae</taxon>
        <taxon>Saccharinae</taxon>
        <taxon>Miscanthus</taxon>
    </lineage>
</organism>
<comment type="similarity">
    <text evidence="1">Belongs to the bHLH protein family.</text>
</comment>
<dbReference type="PANTHER" id="PTHR46665:SF2">
    <property type="entry name" value="BHLH TRANSCRIPTION FACTOR"/>
    <property type="match status" value="1"/>
</dbReference>
<keyword evidence="2" id="KW-0805">Transcription regulation</keyword>
<feature type="domain" description="BHLH" evidence="5">
    <location>
        <begin position="218"/>
        <end position="267"/>
    </location>
</feature>
<keyword evidence="7" id="KW-1185">Reference proteome</keyword>
<feature type="compositionally biased region" description="Basic and acidic residues" evidence="4">
    <location>
        <begin position="282"/>
        <end position="306"/>
    </location>
</feature>
<evidence type="ECO:0000256" key="1">
    <source>
        <dbReference type="ARBA" id="ARBA00005510"/>
    </source>
</evidence>
<accession>A0A811P195</accession>
<evidence type="ECO:0000259" key="5">
    <source>
        <dbReference type="PROSITE" id="PS50888"/>
    </source>
</evidence>
<sequence>MDMDSGSWLHVYATTNAGGNNGFMCGYAASSMRMNMDDEAAVYMSSNDGAATIDMHDPTVERLHDDPHHHAGTYSFPSSSSSSLSLPASTSLSCSPASSSAHILASPATAGGCNQQYPEVSSHVPLLPPAPPVVPSYDHQYNNLLIHAPESPAKTGAFKHYARHLGPKRPPKPGACGQRMFKTAMSVLSKMHVAARYRQQQYYYQAVAAAEVVQPPSVNQLQHMFSERKRREKLNDSFHALKVVLPPGAKKDKTSILIRAREYVRSLEAKVAELEEKNKSLESRLTRRDGRRKERSSGGDGHDSGETTKVQVEITRAANEELCTLKIAVRSPRPPSSPNMTDVVVRTLQCLKEQIGDGVSLVAMSTSGGGAGPATGVKNASPRAVVLTMQIKSPGTDWEEQPVKDAVAKVVAHALTTTKPLPPAAATTASCGFGEASQLIISS</sequence>
<dbReference type="OrthoDB" id="5778525at2759"/>
<feature type="region of interest" description="Disordered" evidence="4">
    <location>
        <begin position="282"/>
        <end position="309"/>
    </location>
</feature>
<dbReference type="CDD" id="cd11393">
    <property type="entry name" value="bHLH_AtbHLH_like"/>
    <property type="match status" value="1"/>
</dbReference>
<evidence type="ECO:0000256" key="4">
    <source>
        <dbReference type="SAM" id="MobiDB-lite"/>
    </source>
</evidence>
<evidence type="ECO:0000256" key="3">
    <source>
        <dbReference type="ARBA" id="ARBA00023163"/>
    </source>
</evidence>
<dbReference type="InterPro" id="IPR044658">
    <property type="entry name" value="bHLH92/bHLH041-like"/>
</dbReference>
<reference evidence="6" key="1">
    <citation type="submission" date="2020-10" db="EMBL/GenBank/DDBJ databases">
        <authorList>
            <person name="Han B."/>
            <person name="Lu T."/>
            <person name="Zhao Q."/>
            <person name="Huang X."/>
            <person name="Zhao Y."/>
        </authorList>
    </citation>
    <scope>NUCLEOTIDE SEQUENCE</scope>
</reference>